<gene>
    <name evidence="2" type="ORF">KME25_25420</name>
</gene>
<dbReference type="Proteomes" id="UP000753908">
    <property type="component" value="Unassembled WGS sequence"/>
</dbReference>
<reference evidence="2" key="1">
    <citation type="submission" date="2021-05" db="EMBL/GenBank/DDBJ databases">
        <authorList>
            <person name="Pietrasiak N."/>
            <person name="Ward R."/>
            <person name="Stajich J.E."/>
            <person name="Kurbessoian T."/>
        </authorList>
    </citation>
    <scope>NUCLEOTIDE SEQUENCE</scope>
    <source>
        <strain evidence="2">CPER-KK1</strain>
    </source>
</reference>
<dbReference type="EMBL" id="JAHHIF010000047">
    <property type="protein sequence ID" value="MBW4547755.1"/>
    <property type="molecule type" value="Genomic_DNA"/>
</dbReference>
<dbReference type="InterPro" id="IPR007345">
    <property type="entry name" value="Polysacch_pyruvyl_Trfase"/>
</dbReference>
<keyword evidence="2" id="KW-0808">Transferase</keyword>
<accession>A0A951UC55</accession>
<proteinExistence type="predicted"/>
<reference evidence="2" key="2">
    <citation type="journal article" date="2022" name="Microbiol. Resour. Announc.">
        <title>Metagenome Sequencing to Explore Phylogenomics of Terrestrial Cyanobacteria.</title>
        <authorList>
            <person name="Ward R.D."/>
            <person name="Stajich J.E."/>
            <person name="Johansen J.R."/>
            <person name="Huntemann M."/>
            <person name="Clum A."/>
            <person name="Foster B."/>
            <person name="Foster B."/>
            <person name="Roux S."/>
            <person name="Palaniappan K."/>
            <person name="Varghese N."/>
            <person name="Mukherjee S."/>
            <person name="Reddy T.B.K."/>
            <person name="Daum C."/>
            <person name="Copeland A."/>
            <person name="Chen I.A."/>
            <person name="Ivanova N.N."/>
            <person name="Kyrpides N.C."/>
            <person name="Shapiro N."/>
            <person name="Eloe-Fadrosh E.A."/>
            <person name="Pietrasiak N."/>
        </authorList>
    </citation>
    <scope>NUCLEOTIDE SEQUENCE</scope>
    <source>
        <strain evidence="2">CPER-KK1</strain>
    </source>
</reference>
<sequence>MKTLVAGWFSFEGCNVTAGDLMARDVACEWLDSFGYTYDVAIAPPLVGGVDWRSVDPNTYSQVVFVCGPFPLKRHSVEFVQRFSNCRLIGLDLSMTEPLTVWNPFDVLIERDSSAASHPDISFVCHQAKVPVVGIILVHPQHEYGDKGKHQVANDAVNRLIASREMVAVPIDTGLDPNTTNLRTAVEVESLIARMDLVVTTRLHGTVLALKNGVPTISIDAISGGAKVVRQAEKIGWSMVFSVDSLSDEMLEKAFEYCLTEEARKKAKECREQAIKELEQVRNEFISALNLPSSSSARVLSEEALNKYNYFSNRWFKRWEQLSVLRYQITDNLKLLFKQFFRA</sequence>
<name>A0A951UC55_9CYAN</name>
<organism evidence="2 3">
    <name type="scientific">Symplocastrum torsivum CPER-KK1</name>
    <dbReference type="NCBI Taxonomy" id="450513"/>
    <lineage>
        <taxon>Bacteria</taxon>
        <taxon>Bacillati</taxon>
        <taxon>Cyanobacteriota</taxon>
        <taxon>Cyanophyceae</taxon>
        <taxon>Oscillatoriophycideae</taxon>
        <taxon>Oscillatoriales</taxon>
        <taxon>Microcoleaceae</taxon>
        <taxon>Symplocastrum</taxon>
    </lineage>
</organism>
<evidence type="ECO:0000259" key="1">
    <source>
        <dbReference type="Pfam" id="PF04230"/>
    </source>
</evidence>
<evidence type="ECO:0000313" key="2">
    <source>
        <dbReference type="EMBL" id="MBW4547755.1"/>
    </source>
</evidence>
<feature type="domain" description="Polysaccharide pyruvyl transferase" evidence="1">
    <location>
        <begin position="180"/>
        <end position="220"/>
    </location>
</feature>
<evidence type="ECO:0000313" key="3">
    <source>
        <dbReference type="Proteomes" id="UP000753908"/>
    </source>
</evidence>
<comment type="caution">
    <text evidence="2">The sequence shown here is derived from an EMBL/GenBank/DDBJ whole genome shotgun (WGS) entry which is preliminary data.</text>
</comment>
<dbReference type="Pfam" id="PF04230">
    <property type="entry name" value="PS_pyruv_trans"/>
    <property type="match status" value="1"/>
</dbReference>
<dbReference type="GO" id="GO:0016740">
    <property type="term" value="F:transferase activity"/>
    <property type="evidence" value="ECO:0007669"/>
    <property type="project" value="UniProtKB-KW"/>
</dbReference>
<dbReference type="AlphaFoldDB" id="A0A951UC55"/>
<protein>
    <submittedName>
        <fullName evidence="2">Polysaccharide pyruvyl transferase family protein</fullName>
    </submittedName>
</protein>